<dbReference type="InterPro" id="IPR024318">
    <property type="entry name" value="Nro1/ETT1"/>
</dbReference>
<evidence type="ECO:0000256" key="7">
    <source>
        <dbReference type="ARBA" id="ARBA00023163"/>
    </source>
</evidence>
<dbReference type="HOGENOM" id="CLU_050427_0_0_1"/>
<dbReference type="OrthoDB" id="5598057at2759"/>
<dbReference type="STRING" id="559304.G8Y8F3"/>
<evidence type="ECO:0000256" key="2">
    <source>
        <dbReference type="ARBA" id="ARBA00004123"/>
    </source>
</evidence>
<comment type="subcellular location">
    <subcellularLocation>
        <location evidence="2">Nucleus</location>
    </subcellularLocation>
</comment>
<evidence type="ECO:0000256" key="5">
    <source>
        <dbReference type="ARBA" id="ARBA00022845"/>
    </source>
</evidence>
<evidence type="ECO:0000256" key="3">
    <source>
        <dbReference type="ARBA" id="ARBA00007273"/>
    </source>
</evidence>
<dbReference type="FunCoup" id="G8Y8F3">
    <property type="interactions" value="177"/>
</dbReference>
<dbReference type="EMBL" id="FO082048">
    <property type="protein sequence ID" value="CCE84748.1"/>
    <property type="molecule type" value="Genomic_DNA"/>
</dbReference>
<protein>
    <recommendedName>
        <fullName evidence="4">Enhancer of translation termination 1</fullName>
    </recommendedName>
</protein>
<dbReference type="Proteomes" id="UP000005222">
    <property type="component" value="Chromosome L"/>
</dbReference>
<dbReference type="GO" id="GO:2000640">
    <property type="term" value="P:positive regulation of SREBP signaling pathway"/>
    <property type="evidence" value="ECO:0007669"/>
    <property type="project" value="TreeGrafter"/>
</dbReference>
<sequence length="452" mass="51296">MGSKRHLGLGKASKAKKQKQQDTKEKEAGDSSNGESKQLTVELSEEVDPDDELAQLKALWKTAQSSEEKDQLIYNGIIHECDRLLREHAAQENGDKEQESSNKKITLPDFFHSIYALALVELAVFESEDKQKVSDLFDAALERIELGFEKHDGSIDLLLAQSKILLDQISLQFIKNLEVSSEVGESSPDLSMNLDKALNSYEKAEEKAQKIQKDAFYGSKMLEVLDTLDSLLQIIDDFGEEKVEADESDDEEDEDVPKVELSKKHPLFNIRNNEKYDSWWRDHTITLFDYIEKQLTDEGVDLISLSTDTHTLLREKKADENEKLALRREVSKSLGQSYLQEAETPSNIFTALTYDDEYADYKELDGLTKESSRDISIDLLTTALKYLKIAQDKDEPDSWVAVAECLISLGNLHELDSKEQEDHYTQAEKILETANNVTNGKYDSILENLQAN</sequence>
<dbReference type="Proteomes" id="UP000005222">
    <property type="component" value="Chromosome K"/>
</dbReference>
<dbReference type="GO" id="GO:0006417">
    <property type="term" value="P:regulation of translation"/>
    <property type="evidence" value="ECO:0007669"/>
    <property type="project" value="UniProtKB-KW"/>
</dbReference>
<dbReference type="EMBL" id="FO082049">
    <property type="protein sequence ID" value="CCE83717.1"/>
    <property type="molecule type" value="Genomic_DNA"/>
</dbReference>
<keyword evidence="7" id="KW-0804">Transcription</keyword>
<evidence type="ECO:0000313" key="12">
    <source>
        <dbReference type="Proteomes" id="UP000005222"/>
    </source>
</evidence>
<gene>
    <name evidence="10" type="primary">Piso0_004303</name>
    <name evidence="10" type="ORF">GNLVRS01_PISO0K13914g</name>
    <name evidence="11" type="ORF">GNLVRS01_PISO0L13915g</name>
</gene>
<keyword evidence="5" id="KW-0810">Translation regulation</keyword>
<proteinExistence type="inferred from homology"/>
<dbReference type="InParanoid" id="G8Y8F3"/>
<comment type="similarity">
    <text evidence="3">Belongs to the ETT1 family.</text>
</comment>
<accession>G8Y8F3</accession>
<feature type="compositionally biased region" description="Basic and acidic residues" evidence="9">
    <location>
        <begin position="19"/>
        <end position="29"/>
    </location>
</feature>
<evidence type="ECO:0000256" key="9">
    <source>
        <dbReference type="SAM" id="MobiDB-lite"/>
    </source>
</evidence>
<dbReference type="GO" id="GO:0005634">
    <property type="term" value="C:nucleus"/>
    <property type="evidence" value="ECO:0007669"/>
    <property type="project" value="UniProtKB-SubCell"/>
</dbReference>
<dbReference type="PANTHER" id="PTHR28290">
    <property type="entry name" value="ENHANCER OF TRANSLATION TERMINATION 1"/>
    <property type="match status" value="1"/>
</dbReference>
<evidence type="ECO:0000256" key="6">
    <source>
        <dbReference type="ARBA" id="ARBA00023015"/>
    </source>
</evidence>
<evidence type="ECO:0000256" key="4">
    <source>
        <dbReference type="ARBA" id="ARBA00017359"/>
    </source>
</evidence>
<dbReference type="eggNOG" id="ENOG502QPHX">
    <property type="taxonomic scope" value="Eukaryota"/>
</dbReference>
<evidence type="ECO:0000256" key="1">
    <source>
        <dbReference type="ARBA" id="ARBA00003395"/>
    </source>
</evidence>
<comment type="function">
    <text evidence="1">Required for correct translation termination and probably involved in regulation of hypoxic gene expression.</text>
</comment>
<dbReference type="PANTHER" id="PTHR28290:SF1">
    <property type="entry name" value="ENHANCER OF TRANSLATION TERMINATION 1"/>
    <property type="match status" value="1"/>
</dbReference>
<name>G8Y8F3_PICSO</name>
<evidence type="ECO:0000313" key="11">
    <source>
        <dbReference type="EMBL" id="CCE84748.1"/>
    </source>
</evidence>
<reference evidence="10" key="1">
    <citation type="submission" date="2011-10" db="EMBL/GenBank/DDBJ databases">
        <authorList>
            <person name="Genoscope - CEA"/>
        </authorList>
    </citation>
    <scope>NUCLEOTIDE SEQUENCE</scope>
</reference>
<reference evidence="12" key="2">
    <citation type="journal article" date="2012" name="G3 (Bethesda)">
        <title>Pichia sorbitophila, an interspecies yeast hybrid reveals early steps of genome resolution following polyploidization.</title>
        <authorList>
            <person name="Leh Louis V."/>
            <person name="Despons L."/>
            <person name="Friedrich A."/>
            <person name="Martin T."/>
            <person name="Durrens P."/>
            <person name="Casaregola S."/>
            <person name="Neuveglise C."/>
            <person name="Fairhead C."/>
            <person name="Marck C."/>
            <person name="Cruz J.A."/>
            <person name="Straub M.L."/>
            <person name="Kugler V."/>
            <person name="Sacerdot C."/>
            <person name="Uzunov Z."/>
            <person name="Thierry A."/>
            <person name="Weiss S."/>
            <person name="Bleykasten C."/>
            <person name="De Montigny J."/>
            <person name="Jacques N."/>
            <person name="Jung P."/>
            <person name="Lemaire M."/>
            <person name="Mallet S."/>
            <person name="Morel G."/>
            <person name="Richard G.F."/>
            <person name="Sarkar A."/>
            <person name="Savel G."/>
            <person name="Schacherer J."/>
            <person name="Seret M.L."/>
            <person name="Talla E."/>
            <person name="Samson G."/>
            <person name="Jubin C."/>
            <person name="Poulain J."/>
            <person name="Vacherie B."/>
            <person name="Barbe V."/>
            <person name="Pelletier E."/>
            <person name="Sherman D.J."/>
            <person name="Westhof E."/>
            <person name="Weissenbach J."/>
            <person name="Baret P.V."/>
            <person name="Wincker P."/>
            <person name="Gaillardin C."/>
            <person name="Dujon B."/>
            <person name="Souciet J.L."/>
        </authorList>
    </citation>
    <scope>NUCLEOTIDE SEQUENCE [LARGE SCALE GENOMIC DNA]</scope>
    <source>
        <strain evidence="12">ATCC MYA-4447 / BCRC 22081 / CBS 7064 / NBRC 10061 / NRRL Y-12695</strain>
    </source>
</reference>
<feature type="compositionally biased region" description="Polar residues" evidence="9">
    <location>
        <begin position="30"/>
        <end position="41"/>
    </location>
</feature>
<keyword evidence="12" id="KW-1185">Reference proteome</keyword>
<feature type="compositionally biased region" description="Basic residues" evidence="9">
    <location>
        <begin position="1"/>
        <end position="18"/>
    </location>
</feature>
<feature type="region of interest" description="Disordered" evidence="9">
    <location>
        <begin position="1"/>
        <end position="49"/>
    </location>
</feature>
<organism evidence="10 12">
    <name type="scientific">Pichia sorbitophila (strain ATCC MYA-4447 / BCRC 22081 / CBS 7064 / NBRC 10061 / NRRL Y-12695)</name>
    <name type="common">Hybrid yeast</name>
    <dbReference type="NCBI Taxonomy" id="559304"/>
    <lineage>
        <taxon>Eukaryota</taxon>
        <taxon>Fungi</taxon>
        <taxon>Dikarya</taxon>
        <taxon>Ascomycota</taxon>
        <taxon>Saccharomycotina</taxon>
        <taxon>Pichiomycetes</taxon>
        <taxon>Debaryomycetaceae</taxon>
        <taxon>Millerozyma</taxon>
    </lineage>
</organism>
<keyword evidence="6" id="KW-0805">Transcription regulation</keyword>
<evidence type="ECO:0000313" key="10">
    <source>
        <dbReference type="EMBL" id="CCE83717.1"/>
    </source>
</evidence>
<dbReference type="Pfam" id="PF12753">
    <property type="entry name" value="Nro1"/>
    <property type="match status" value="1"/>
</dbReference>
<evidence type="ECO:0000256" key="8">
    <source>
        <dbReference type="ARBA" id="ARBA00023242"/>
    </source>
</evidence>
<keyword evidence="8" id="KW-0539">Nucleus</keyword>
<dbReference type="AlphaFoldDB" id="G8Y8F3"/>